<proteinExistence type="predicted"/>
<reference evidence="2 3" key="1">
    <citation type="submission" date="2023-07" db="EMBL/GenBank/DDBJ databases">
        <title>Genomic Encyclopedia of Type Strains, Phase IV (KMG-IV): sequencing the most valuable type-strain genomes for metagenomic binning, comparative biology and taxonomic classification.</title>
        <authorList>
            <person name="Goeker M."/>
        </authorList>
    </citation>
    <scope>NUCLEOTIDE SEQUENCE [LARGE SCALE GENOMIC DNA]</scope>
    <source>
        <strain evidence="2 3">DSM 1277</strain>
    </source>
</reference>
<keyword evidence="1" id="KW-0732">Signal</keyword>
<feature type="signal peptide" evidence="1">
    <location>
        <begin position="1"/>
        <end position="27"/>
    </location>
</feature>
<dbReference type="Proteomes" id="UP001238467">
    <property type="component" value="Unassembled WGS sequence"/>
</dbReference>
<dbReference type="InterPro" id="IPR036909">
    <property type="entry name" value="Cyt_c-like_dom_sf"/>
</dbReference>
<evidence type="ECO:0000313" key="3">
    <source>
        <dbReference type="Proteomes" id="UP001238467"/>
    </source>
</evidence>
<keyword evidence="3" id="KW-1185">Reference proteome</keyword>
<dbReference type="SUPFAM" id="SSF46626">
    <property type="entry name" value="Cytochrome c"/>
    <property type="match status" value="1"/>
</dbReference>
<feature type="chain" id="PRO_5046784703" evidence="1">
    <location>
        <begin position="28"/>
        <end position="108"/>
    </location>
</feature>
<dbReference type="EMBL" id="JAUSUH010000008">
    <property type="protein sequence ID" value="MDQ0348901.1"/>
    <property type="molecule type" value="Genomic_DNA"/>
</dbReference>
<name>A0ABU0DKE6_9HYPH</name>
<evidence type="ECO:0000256" key="1">
    <source>
        <dbReference type="SAM" id="SignalP"/>
    </source>
</evidence>
<dbReference type="RefSeq" id="WP_307062114.1">
    <property type="nucleotide sequence ID" value="NZ_JAUSUH010000008.1"/>
</dbReference>
<gene>
    <name evidence="2" type="ORF">J2S76_003335</name>
</gene>
<organism evidence="2 3">
    <name type="scientific">Ancylobacter vacuolatus</name>
    <dbReference type="NCBI Taxonomy" id="223389"/>
    <lineage>
        <taxon>Bacteria</taxon>
        <taxon>Pseudomonadati</taxon>
        <taxon>Pseudomonadota</taxon>
        <taxon>Alphaproteobacteria</taxon>
        <taxon>Hyphomicrobiales</taxon>
        <taxon>Xanthobacteraceae</taxon>
        <taxon>Ancylobacter</taxon>
    </lineage>
</organism>
<sequence>MISICTSRLRLLASLSLAVALAGSAGATPLSYTLPDETAELRPGPQPGFEAAQDNCMVCHSVDYINTQPPGKGPAFWQSEVQKMVHVYHAPVSEEDAKAIADYLAKTY</sequence>
<comment type="caution">
    <text evidence="2">The sequence shown here is derived from an EMBL/GenBank/DDBJ whole genome shotgun (WGS) entry which is preliminary data.</text>
</comment>
<accession>A0ABU0DKE6</accession>
<protein>
    <submittedName>
        <fullName evidence="2">Mono/diheme cytochrome c family protein</fullName>
    </submittedName>
</protein>
<evidence type="ECO:0000313" key="2">
    <source>
        <dbReference type="EMBL" id="MDQ0348901.1"/>
    </source>
</evidence>
<dbReference type="Gene3D" id="1.10.760.10">
    <property type="entry name" value="Cytochrome c-like domain"/>
    <property type="match status" value="1"/>
</dbReference>